<keyword evidence="3" id="KW-1185">Reference proteome</keyword>
<evidence type="ECO:0000256" key="1">
    <source>
        <dbReference type="SAM" id="MobiDB-lite"/>
    </source>
</evidence>
<sequence length="450" mass="49220">MSSPLLITPTLDDPWLYFKKLPTSDYFSPLLFKGPLLTRTLRAMASPTGDPVPTLPAQDLLDEAVNTPLVPVVSSKRPPPSSDLSSVDSDDETGTSSSEEEALEYAQEDQPNFQPSTQPATQTFPSKVIDLTGESSVLLTSAFPYPLPGGLVLQAASPVTDTPKHGLAPTTSLPYELRAWWSYYHKDHVTPLDTTLWGMVTVLSNNSRLNDNEVIDALLANYINYCSIIDGPGESRYCLIRFKSVQARIGLLQRRRNLQYGVLAQITGPTRSSLIIFNLAPITGPSPSISSFLVGATSIPFHLHHRGIQQELFGGLWTQKLTKPLGIMEFREIGTTPTFTHKSAQIVEIVIKPSFVPAWLAMLSNSTKTLPLTGWDSRGRPVTRVYTLVGVFCLYAPPVAQLLLKDGLFHNLNALKTAQSGTSTQETEATLVDIDGQASIERLGAFTRVN</sequence>
<evidence type="ECO:0000313" key="3">
    <source>
        <dbReference type="Proteomes" id="UP000001072"/>
    </source>
</evidence>
<feature type="compositionally biased region" description="Polar residues" evidence="1">
    <location>
        <begin position="109"/>
        <end position="121"/>
    </location>
</feature>
<dbReference type="Proteomes" id="UP000001072">
    <property type="component" value="Unassembled WGS sequence"/>
</dbReference>
<dbReference type="GeneID" id="18931330"/>
<feature type="region of interest" description="Disordered" evidence="1">
    <location>
        <begin position="70"/>
        <end position="121"/>
    </location>
</feature>
<feature type="compositionally biased region" description="Low complexity" evidence="1">
    <location>
        <begin position="70"/>
        <end position="87"/>
    </location>
</feature>
<reference evidence="3" key="1">
    <citation type="journal article" date="2011" name="Proc. Natl. Acad. Sci. U.S.A.">
        <title>Obligate biotrophy features unraveled by the genomic analysis of rust fungi.</title>
        <authorList>
            <person name="Duplessis S."/>
            <person name="Cuomo C.A."/>
            <person name="Lin Y.-C."/>
            <person name="Aerts A."/>
            <person name="Tisserant E."/>
            <person name="Veneault-Fourrey C."/>
            <person name="Joly D.L."/>
            <person name="Hacquard S."/>
            <person name="Amselem J."/>
            <person name="Cantarel B.L."/>
            <person name="Chiu R."/>
            <person name="Coutinho P.M."/>
            <person name="Feau N."/>
            <person name="Field M."/>
            <person name="Frey P."/>
            <person name="Gelhaye E."/>
            <person name="Goldberg J."/>
            <person name="Grabherr M.G."/>
            <person name="Kodira C.D."/>
            <person name="Kohler A."/>
            <person name="Kuees U."/>
            <person name="Lindquist E.A."/>
            <person name="Lucas S.M."/>
            <person name="Mago R."/>
            <person name="Mauceli E."/>
            <person name="Morin E."/>
            <person name="Murat C."/>
            <person name="Pangilinan J.L."/>
            <person name="Park R."/>
            <person name="Pearson M."/>
            <person name="Quesneville H."/>
            <person name="Rouhier N."/>
            <person name="Sakthikumar S."/>
            <person name="Salamov A.A."/>
            <person name="Schmutz J."/>
            <person name="Selles B."/>
            <person name="Shapiro H."/>
            <person name="Tanguay P."/>
            <person name="Tuskan G.A."/>
            <person name="Henrissat B."/>
            <person name="Van de Peer Y."/>
            <person name="Rouze P."/>
            <person name="Ellis J.G."/>
            <person name="Dodds P.N."/>
            <person name="Schein J.E."/>
            <person name="Zhong S."/>
            <person name="Hamelin R.C."/>
            <person name="Grigoriev I.V."/>
            <person name="Szabo L.J."/>
            <person name="Martin F."/>
        </authorList>
    </citation>
    <scope>NUCLEOTIDE SEQUENCE [LARGE SCALE GENOMIC DNA]</scope>
    <source>
        <strain evidence="3">98AG31 / pathotype 3-4-7</strain>
    </source>
</reference>
<dbReference type="InParanoid" id="F4SCC3"/>
<dbReference type="HOGENOM" id="CLU_608431_0_0_1"/>
<accession>F4SCC3</accession>
<dbReference type="VEuPathDB" id="FungiDB:MELLADRAFT_69828"/>
<dbReference type="RefSeq" id="XP_007419029.1">
    <property type="nucleotide sequence ID" value="XM_007418967.1"/>
</dbReference>
<feature type="compositionally biased region" description="Acidic residues" evidence="1">
    <location>
        <begin position="88"/>
        <end position="107"/>
    </location>
</feature>
<dbReference type="EMBL" id="GL883205">
    <property type="protein sequence ID" value="EGF97706.1"/>
    <property type="molecule type" value="Genomic_DNA"/>
</dbReference>
<name>F4SCC3_MELLP</name>
<dbReference type="AlphaFoldDB" id="F4SCC3"/>
<gene>
    <name evidence="2" type="ORF">MELLADRAFT_69828</name>
</gene>
<dbReference type="KEGG" id="mlr:MELLADRAFT_69828"/>
<protein>
    <submittedName>
        <fullName evidence="2">Uncharacterized protein</fullName>
    </submittedName>
</protein>
<organism evidence="3">
    <name type="scientific">Melampsora larici-populina (strain 98AG31 / pathotype 3-4-7)</name>
    <name type="common">Poplar leaf rust fungus</name>
    <dbReference type="NCBI Taxonomy" id="747676"/>
    <lineage>
        <taxon>Eukaryota</taxon>
        <taxon>Fungi</taxon>
        <taxon>Dikarya</taxon>
        <taxon>Basidiomycota</taxon>
        <taxon>Pucciniomycotina</taxon>
        <taxon>Pucciniomycetes</taxon>
        <taxon>Pucciniales</taxon>
        <taxon>Melampsoraceae</taxon>
        <taxon>Melampsora</taxon>
    </lineage>
</organism>
<proteinExistence type="predicted"/>
<evidence type="ECO:0000313" key="2">
    <source>
        <dbReference type="EMBL" id="EGF97706.1"/>
    </source>
</evidence>